<proteinExistence type="predicted"/>
<evidence type="ECO:0000313" key="3">
    <source>
        <dbReference type="Proteomes" id="UP001375382"/>
    </source>
</evidence>
<comment type="caution">
    <text evidence="2">The sequence shown here is derived from an EMBL/GenBank/DDBJ whole genome shotgun (WGS) entry which is preliminary data.</text>
</comment>
<evidence type="ECO:0000313" key="2">
    <source>
        <dbReference type="EMBL" id="MEH8016406.1"/>
    </source>
</evidence>
<protein>
    <submittedName>
        <fullName evidence="2">Uncharacterized protein</fullName>
    </submittedName>
</protein>
<keyword evidence="3" id="KW-1185">Reference proteome</keyword>
<dbReference type="Proteomes" id="UP001375382">
    <property type="component" value="Unassembled WGS sequence"/>
</dbReference>
<feature type="signal peptide" evidence="1">
    <location>
        <begin position="1"/>
        <end position="17"/>
    </location>
</feature>
<dbReference type="EMBL" id="JALAAR010000003">
    <property type="protein sequence ID" value="MEH8016406.1"/>
    <property type="molecule type" value="Genomic_DNA"/>
</dbReference>
<sequence length="186" mass="21275">MKLLVAILTLMPCLALSRDVPFIQAPISTHLSSECTTEACNMTLCMANLQNNNLTIGSTFLYEEQLLVNGMLFYLLEDYIKVGSDIYSPWLKRDKMTDFFKENYLKRIETLARISFKPREEKCFNLKLDKSYALEDGRYYIGHYFLHDAYVLEIEKTGFFSVSSNIVVIQKSIIGKVGEATGLPKP</sequence>
<dbReference type="RefSeq" id="WP_335734825.1">
    <property type="nucleotide sequence ID" value="NZ_JALAAR010000003.1"/>
</dbReference>
<gene>
    <name evidence="2" type="ORF">MN202_04130</name>
</gene>
<organism evidence="2 3">
    <name type="scientific">Rheinheimera muenzenbergensis</name>
    <dbReference type="NCBI Taxonomy" id="1193628"/>
    <lineage>
        <taxon>Bacteria</taxon>
        <taxon>Pseudomonadati</taxon>
        <taxon>Pseudomonadota</taxon>
        <taxon>Gammaproteobacteria</taxon>
        <taxon>Chromatiales</taxon>
        <taxon>Chromatiaceae</taxon>
        <taxon>Rheinheimera</taxon>
    </lineage>
</organism>
<keyword evidence="1" id="KW-0732">Signal</keyword>
<reference evidence="2 3" key="1">
    <citation type="journal article" date="2023" name="Ecotoxicol. Environ. Saf.">
        <title>Mercury remediation potential of mercury-resistant strain Rheinheimera metallidurans sp. nov. isolated from a municipal waste dumping site.</title>
        <authorList>
            <person name="Yadav V."/>
            <person name="Manjhi A."/>
            <person name="Vadakedath N."/>
        </authorList>
    </citation>
    <scope>NUCLEOTIDE SEQUENCE [LARGE SCALE GENOMIC DNA]</scope>
    <source>
        <strain evidence="2 3">E-49</strain>
    </source>
</reference>
<feature type="chain" id="PRO_5047417132" evidence="1">
    <location>
        <begin position="18"/>
        <end position="186"/>
    </location>
</feature>
<accession>A0ABU8C3B8</accession>
<name>A0ABU8C3B8_9GAMM</name>
<evidence type="ECO:0000256" key="1">
    <source>
        <dbReference type="SAM" id="SignalP"/>
    </source>
</evidence>